<comment type="caution">
    <text evidence="2">The sequence shown here is derived from an EMBL/GenBank/DDBJ whole genome shotgun (WGS) entry which is preliminary data.</text>
</comment>
<protein>
    <submittedName>
        <fullName evidence="2">Uncharacterized protein</fullName>
    </submittedName>
</protein>
<keyword evidence="3" id="KW-1185">Reference proteome</keyword>
<proteinExistence type="predicted"/>
<feature type="chain" id="PRO_5045841302" evidence="1">
    <location>
        <begin position="20"/>
        <end position="154"/>
    </location>
</feature>
<gene>
    <name evidence="2" type="ORF">NWE73_17595</name>
</gene>
<dbReference type="RefSeq" id="WP_277579677.1">
    <property type="nucleotide sequence ID" value="NZ_JANRMI010000007.1"/>
</dbReference>
<evidence type="ECO:0000313" key="2">
    <source>
        <dbReference type="EMBL" id="MDG0818201.1"/>
    </source>
</evidence>
<accession>A0ABT6DMU7</accession>
<organism evidence="2 3">
    <name type="scientific">Bdellovibrio svalbardensis</name>
    <dbReference type="NCBI Taxonomy" id="2972972"/>
    <lineage>
        <taxon>Bacteria</taxon>
        <taxon>Pseudomonadati</taxon>
        <taxon>Bdellovibrionota</taxon>
        <taxon>Bdellovibrionia</taxon>
        <taxon>Bdellovibrionales</taxon>
        <taxon>Pseudobdellovibrionaceae</taxon>
        <taxon>Bdellovibrio</taxon>
    </lineage>
</organism>
<sequence>MKNILATLLIVLSFNAASAATQEPEFCKKMVSYEGEVDPFFNTVTIDIKKTRTLSPFYLKLVNEYLVGGGYLEKATSLKEIQATLKANEEYNDFYLKIRTSKATGEVHIEVLSYPGDNPVGTIYSPKTGAVIGHNNDDSYSHIVDGKEVYCEWQ</sequence>
<keyword evidence="1" id="KW-0732">Signal</keyword>
<feature type="signal peptide" evidence="1">
    <location>
        <begin position="1"/>
        <end position="19"/>
    </location>
</feature>
<evidence type="ECO:0000256" key="1">
    <source>
        <dbReference type="SAM" id="SignalP"/>
    </source>
</evidence>
<evidence type="ECO:0000313" key="3">
    <source>
        <dbReference type="Proteomes" id="UP001152321"/>
    </source>
</evidence>
<dbReference type="EMBL" id="JANRMI010000007">
    <property type="protein sequence ID" value="MDG0818201.1"/>
    <property type="molecule type" value="Genomic_DNA"/>
</dbReference>
<name>A0ABT6DMU7_9BACT</name>
<reference evidence="2" key="1">
    <citation type="submission" date="2022-08" db="EMBL/GenBank/DDBJ databases">
        <title>Novel Bdellovibrio Species Isolated from Svalbard: Designation Bdellovibrio svalbardensis.</title>
        <authorList>
            <person name="Mitchell R.J."/>
            <person name="Choi S.Y."/>
        </authorList>
    </citation>
    <scope>NUCLEOTIDE SEQUENCE</scope>
    <source>
        <strain evidence="2">PAP01</strain>
    </source>
</reference>
<dbReference type="Proteomes" id="UP001152321">
    <property type="component" value="Unassembled WGS sequence"/>
</dbReference>